<dbReference type="CDD" id="cd05289">
    <property type="entry name" value="MDR_like_2"/>
    <property type="match status" value="1"/>
</dbReference>
<dbReference type="InterPro" id="IPR036291">
    <property type="entry name" value="NAD(P)-bd_dom_sf"/>
</dbReference>
<gene>
    <name evidence="3" type="ORF">KXV57_004778</name>
</gene>
<protein>
    <recommendedName>
        <fullName evidence="2">Enoyl reductase (ER) domain-containing protein</fullName>
    </recommendedName>
</protein>
<dbReference type="PANTHER" id="PTHR43482">
    <property type="entry name" value="PROTEIN AST1-RELATED"/>
    <property type="match status" value="1"/>
</dbReference>
<dbReference type="Gene3D" id="3.40.50.720">
    <property type="entry name" value="NAD(P)-binding Rossmann-like Domain"/>
    <property type="match status" value="1"/>
</dbReference>
<feature type="domain" description="Enoyl reductase (ER)" evidence="2">
    <location>
        <begin position="45"/>
        <end position="383"/>
    </location>
</feature>
<dbReference type="SMART" id="SM00829">
    <property type="entry name" value="PKS_ER"/>
    <property type="match status" value="1"/>
</dbReference>
<accession>A0A9P8NIT4</accession>
<dbReference type="SUPFAM" id="SSF50129">
    <property type="entry name" value="GroES-like"/>
    <property type="match status" value="1"/>
</dbReference>
<dbReference type="InterPro" id="IPR020843">
    <property type="entry name" value="ER"/>
</dbReference>
<dbReference type="Gene3D" id="3.90.180.10">
    <property type="entry name" value="Medium-chain alcohol dehydrogenases, catalytic domain"/>
    <property type="match status" value="1"/>
</dbReference>
<dbReference type="InterPro" id="IPR052585">
    <property type="entry name" value="Lipid_raft_assoc_Zn_ADH"/>
</dbReference>
<dbReference type="Proteomes" id="UP000813423">
    <property type="component" value="Unassembled WGS sequence"/>
</dbReference>
<organism evidence="3 4">
    <name type="scientific">Aspergillus fumigatus</name>
    <name type="common">Neosartorya fumigata</name>
    <dbReference type="NCBI Taxonomy" id="746128"/>
    <lineage>
        <taxon>Eukaryota</taxon>
        <taxon>Fungi</taxon>
        <taxon>Dikarya</taxon>
        <taxon>Ascomycota</taxon>
        <taxon>Pezizomycotina</taxon>
        <taxon>Eurotiomycetes</taxon>
        <taxon>Eurotiomycetidae</taxon>
        <taxon>Eurotiales</taxon>
        <taxon>Aspergillaceae</taxon>
        <taxon>Aspergillus</taxon>
        <taxon>Aspergillus subgen. Fumigati</taxon>
    </lineage>
</organism>
<name>A0A9P8NIT4_ASPFM</name>
<proteinExistence type="predicted"/>
<evidence type="ECO:0000313" key="4">
    <source>
        <dbReference type="Proteomes" id="UP000813423"/>
    </source>
</evidence>
<dbReference type="PANTHER" id="PTHR43482:SF1">
    <property type="entry name" value="PROTEIN AST1-RELATED"/>
    <property type="match status" value="1"/>
</dbReference>
<evidence type="ECO:0000313" key="3">
    <source>
        <dbReference type="EMBL" id="KAH1907156.1"/>
    </source>
</evidence>
<feature type="region of interest" description="Disordered" evidence="1">
    <location>
        <begin position="295"/>
        <end position="324"/>
    </location>
</feature>
<dbReference type="InterPro" id="IPR011032">
    <property type="entry name" value="GroES-like_sf"/>
</dbReference>
<reference evidence="3" key="1">
    <citation type="submission" date="2021-08" db="EMBL/GenBank/DDBJ databases">
        <title>Global Aspergillus fumigatus from environmental and clinical sources.</title>
        <authorList>
            <person name="Barber A."/>
            <person name="Sae-Ong T."/>
        </authorList>
    </citation>
    <scope>NUCLEOTIDE SEQUENCE</scope>
    <source>
        <strain evidence="3">NRZ-2016-071</strain>
    </source>
</reference>
<comment type="caution">
    <text evidence="3">The sequence shown here is derived from an EMBL/GenBank/DDBJ whole genome shotgun (WGS) entry which is preliminary data.</text>
</comment>
<dbReference type="EMBL" id="JAIBSC010000030">
    <property type="protein sequence ID" value="KAH1907156.1"/>
    <property type="molecule type" value="Genomic_DNA"/>
</dbReference>
<feature type="compositionally biased region" description="Polar residues" evidence="1">
    <location>
        <begin position="301"/>
        <end position="316"/>
    </location>
</feature>
<dbReference type="SUPFAM" id="SSF51735">
    <property type="entry name" value="NAD(P)-binding Rossmann-fold domains"/>
    <property type="match status" value="1"/>
</dbReference>
<evidence type="ECO:0000256" key="1">
    <source>
        <dbReference type="SAM" id="MobiDB-lite"/>
    </source>
</evidence>
<evidence type="ECO:0000259" key="2">
    <source>
        <dbReference type="SMART" id="SM00829"/>
    </source>
</evidence>
<sequence>MKPAKPAQTDMDEQTFVPSTMRALYYSLSENHSHDVKAVDCPEPGLIFDTDFPTPIPSPTQYLIKVQTAAFSHDELRLAKVLNPRISMPNIPLHNFCGTVISTPGEDHWRHAGPKFKVEDAVFGLISHSRDGAAADYVLATENELAFKPRNISAAEAATIPLPALTAWQALFTYGKLNPADTGHVRGGLRVLVTNARNSEVGIQALQLLRASSLFPHYRPWICTTCDNEEQGTTLRDQFQVDEYIVAALPLPPDWDLATTFKQKQWEPVDIVIDCAGESTAQAKTFVKEDGAVLTAVDPTPAQNGRTEQDTQTSNGSKKKGPLSRFISVEPDGKALAHIATLVEEHSVRGRVESITDLVNSADILDADAAGAGGGRRGGMMVIRVNP</sequence>
<dbReference type="AlphaFoldDB" id="A0A9P8NIT4"/>
<dbReference type="GO" id="GO:0016491">
    <property type="term" value="F:oxidoreductase activity"/>
    <property type="evidence" value="ECO:0007669"/>
    <property type="project" value="InterPro"/>
</dbReference>
<dbReference type="Pfam" id="PF13602">
    <property type="entry name" value="ADH_zinc_N_2"/>
    <property type="match status" value="1"/>
</dbReference>